<protein>
    <submittedName>
        <fullName evidence="2">Uncharacterized protein</fullName>
    </submittedName>
</protein>
<evidence type="ECO:0000313" key="3">
    <source>
        <dbReference type="Proteomes" id="UP000824988"/>
    </source>
</evidence>
<sequence>MAAPSGPFTDKPCKGASVDTTMIFTGWSTAGTRGETQMAAVGDSTQGAASLNASGEKPARHNKASSPAPRRDAPLEAGTVKPSVLGAGGVAAEIRIAFKWMAPECG</sequence>
<organism evidence="2 3">
    <name type="scientific">Methylogaea oryzae</name>
    <dbReference type="NCBI Taxonomy" id="1295382"/>
    <lineage>
        <taxon>Bacteria</taxon>
        <taxon>Pseudomonadati</taxon>
        <taxon>Pseudomonadota</taxon>
        <taxon>Gammaproteobacteria</taxon>
        <taxon>Methylococcales</taxon>
        <taxon>Methylococcaceae</taxon>
        <taxon>Methylogaea</taxon>
    </lineage>
</organism>
<keyword evidence="3" id="KW-1185">Reference proteome</keyword>
<dbReference type="KEGG" id="moz:MoryE10_14390"/>
<dbReference type="EMBL" id="AP019782">
    <property type="protein sequence ID" value="BBL70833.1"/>
    <property type="molecule type" value="Genomic_DNA"/>
</dbReference>
<feature type="region of interest" description="Disordered" evidence="1">
    <location>
        <begin position="39"/>
        <end position="81"/>
    </location>
</feature>
<dbReference type="Proteomes" id="UP000824988">
    <property type="component" value="Chromosome"/>
</dbReference>
<proteinExistence type="predicted"/>
<accession>A0A8D4VMX8</accession>
<reference evidence="2" key="1">
    <citation type="submission" date="2019-06" db="EMBL/GenBank/DDBJ databases">
        <title>Complete genome sequence of Methylogaea oryzae strain JCM16910.</title>
        <authorList>
            <person name="Asakawa S."/>
        </authorList>
    </citation>
    <scope>NUCLEOTIDE SEQUENCE</scope>
    <source>
        <strain evidence="2">E10</strain>
    </source>
</reference>
<feature type="compositionally biased region" description="Polar residues" evidence="1">
    <location>
        <begin position="43"/>
        <end position="53"/>
    </location>
</feature>
<dbReference type="AlphaFoldDB" id="A0A8D4VMX8"/>
<evidence type="ECO:0000256" key="1">
    <source>
        <dbReference type="SAM" id="MobiDB-lite"/>
    </source>
</evidence>
<gene>
    <name evidence="2" type="ORF">MoryE10_14390</name>
</gene>
<name>A0A8D4VMX8_9GAMM</name>
<evidence type="ECO:0000313" key="2">
    <source>
        <dbReference type="EMBL" id="BBL70833.1"/>
    </source>
</evidence>